<accession>A0A841C4A3</accession>
<feature type="transmembrane region" description="Helical" evidence="1">
    <location>
        <begin position="37"/>
        <end position="55"/>
    </location>
</feature>
<keyword evidence="1" id="KW-0812">Transmembrane</keyword>
<gene>
    <name evidence="2" type="ORF">HNQ37_000042</name>
</gene>
<keyword evidence="1" id="KW-1133">Transmembrane helix</keyword>
<keyword evidence="3" id="KW-1185">Reference proteome</keyword>
<dbReference type="EMBL" id="JACHHV010000001">
    <property type="protein sequence ID" value="MBB5887174.1"/>
    <property type="molecule type" value="Genomic_DNA"/>
</dbReference>
<evidence type="ECO:0000313" key="3">
    <source>
        <dbReference type="Proteomes" id="UP000562464"/>
    </source>
</evidence>
<comment type="caution">
    <text evidence="2">The sequence shown here is derived from an EMBL/GenBank/DDBJ whole genome shotgun (WGS) entry which is preliminary data.</text>
</comment>
<evidence type="ECO:0000313" key="2">
    <source>
        <dbReference type="EMBL" id="MBB5887174.1"/>
    </source>
</evidence>
<dbReference type="AlphaFoldDB" id="A0A841C4A3"/>
<name>A0A841C4A3_9LACT</name>
<reference evidence="2 3" key="1">
    <citation type="submission" date="2020-08" db="EMBL/GenBank/DDBJ databases">
        <title>Genomic Encyclopedia of Type Strains, Phase IV (KMG-IV): sequencing the most valuable type-strain genomes for metagenomic binning, comparative biology and taxonomic classification.</title>
        <authorList>
            <person name="Goeker M."/>
        </authorList>
    </citation>
    <scope>NUCLEOTIDE SEQUENCE [LARGE SCALE GENOMIC DNA]</scope>
    <source>
        <strain evidence="2 3">DSM 14925</strain>
    </source>
</reference>
<proteinExistence type="predicted"/>
<protein>
    <submittedName>
        <fullName evidence="2">Co/Zn/Cd efflux system component</fullName>
    </submittedName>
</protein>
<dbReference type="Proteomes" id="UP000562464">
    <property type="component" value="Unassembled WGS sequence"/>
</dbReference>
<dbReference type="RefSeq" id="WP_183538098.1">
    <property type="nucleotide sequence ID" value="NZ_DASWOY010000012.1"/>
</dbReference>
<keyword evidence="1" id="KW-0472">Membrane</keyword>
<organism evidence="2 3">
    <name type="scientific">Lactovum miscens</name>
    <dbReference type="NCBI Taxonomy" id="190387"/>
    <lineage>
        <taxon>Bacteria</taxon>
        <taxon>Bacillati</taxon>
        <taxon>Bacillota</taxon>
        <taxon>Bacilli</taxon>
        <taxon>Lactobacillales</taxon>
        <taxon>Streptococcaceae</taxon>
        <taxon>Lactovum</taxon>
    </lineage>
</organism>
<feature type="transmembrane region" description="Helical" evidence="1">
    <location>
        <begin position="6"/>
        <end position="25"/>
    </location>
</feature>
<sequence>MIVLIITLVLIVFAAFTLWTQFPLFFKKKPTNLQKKLEPVAVIGLILSVIAAVIATW</sequence>
<evidence type="ECO:0000256" key="1">
    <source>
        <dbReference type="SAM" id="Phobius"/>
    </source>
</evidence>